<evidence type="ECO:0000259" key="1">
    <source>
        <dbReference type="Pfam" id="PF00144"/>
    </source>
</evidence>
<dbReference type="InterPro" id="IPR012338">
    <property type="entry name" value="Beta-lactam/transpept-like"/>
</dbReference>
<dbReference type="EMBL" id="JAKNHQ010000012">
    <property type="protein sequence ID" value="MCG4611168.1"/>
    <property type="molecule type" value="Genomic_DNA"/>
</dbReference>
<gene>
    <name evidence="2" type="ORF">L0P57_09525</name>
</gene>
<proteinExistence type="predicted"/>
<reference evidence="2 3" key="1">
    <citation type="submission" date="2022-01" db="EMBL/GenBank/DDBJ databases">
        <title>Collection of gut derived symbiotic bacterial strains cultured from healthy donors.</title>
        <authorList>
            <person name="Lin H."/>
            <person name="Kohout C."/>
            <person name="Waligurski E."/>
            <person name="Pamer E.G."/>
        </authorList>
    </citation>
    <scope>NUCLEOTIDE SEQUENCE [LARGE SCALE GENOMIC DNA]</scope>
    <source>
        <strain evidence="2 3">DFI.7.58</strain>
    </source>
</reference>
<dbReference type="PANTHER" id="PTHR43283">
    <property type="entry name" value="BETA-LACTAMASE-RELATED"/>
    <property type="match status" value="1"/>
</dbReference>
<comment type="caution">
    <text evidence="2">The sequence shown here is derived from an EMBL/GenBank/DDBJ whole genome shotgun (WGS) entry which is preliminary data.</text>
</comment>
<dbReference type="InterPro" id="IPR001466">
    <property type="entry name" value="Beta-lactam-related"/>
</dbReference>
<organism evidence="2 3">
    <name type="scientific">Anaeromassilibacillus senegalensis</name>
    <dbReference type="NCBI Taxonomy" id="1673717"/>
    <lineage>
        <taxon>Bacteria</taxon>
        <taxon>Bacillati</taxon>
        <taxon>Bacillota</taxon>
        <taxon>Clostridia</taxon>
        <taxon>Eubacteriales</taxon>
        <taxon>Acutalibacteraceae</taxon>
        <taxon>Anaeromassilibacillus</taxon>
    </lineage>
</organism>
<accession>A0ABS9MK34</accession>
<protein>
    <submittedName>
        <fullName evidence="2">Beta-lactamase family protein</fullName>
    </submittedName>
</protein>
<sequence length="605" mass="68060">MMDLRSQMKVVDLLLKLFRGDLQHINPYPFVPQKHKNIPNADSGGLMRSIPEHEGIPSAHLQRFFEELDACPSIHVHSAMVLRHGKIVAEGSWKPYSGSYPHMMFSLAKSVVSMAVGFAVQEGLLALDDKVAGYFPDKNVLFRSPRINNITVRHLLNMTSGLKFNEIHSVVEKDWVRAILQSDCSFEPGTEFSYNSLNTYLLSAILCKKTGMGLVEYLTPRLFDPLGIHNVSWDVCPMGIEKGGWGLWLRTVDMAKLGQFYLQRGRWMVDGEEKQLLPEDWVIESTKMDTPTREGDYSKGYGYQIWSFGAKGAYQFNGMLGQYVIVLPERDMVIAMTGGSPSLFADETCLIVEKYFGDAAKELSDDPLPNDIRALRSLRNALGNLYAIRETAPKPKRLSTWSRVWRRVFPEKQVVPTVPPELRKLNGRQYQLESSSAALMPLILQGTTNNFGANISKISMEFSPGECRLIVEDGAETNLIVAGMDGTPRKGCVTLNGEIYAVGSTARLTTDEDDRPVLKVFICFTETPSVRIMKFILYSPERMLIRFDELPSVEASLEVLFSLVGGRENQNSLNKLFMDTVGQQRLDERVAQVSRPRVKATRVRP</sequence>
<feature type="domain" description="Beta-lactamase-related" evidence="1">
    <location>
        <begin position="62"/>
        <end position="336"/>
    </location>
</feature>
<dbReference type="Proteomes" id="UP001298681">
    <property type="component" value="Unassembled WGS sequence"/>
</dbReference>
<dbReference type="Pfam" id="PF00144">
    <property type="entry name" value="Beta-lactamase"/>
    <property type="match status" value="1"/>
</dbReference>
<keyword evidence="3" id="KW-1185">Reference proteome</keyword>
<name>A0ABS9MK34_9FIRM</name>
<dbReference type="Gene3D" id="3.40.710.10">
    <property type="entry name" value="DD-peptidase/beta-lactamase superfamily"/>
    <property type="match status" value="1"/>
</dbReference>
<dbReference type="SUPFAM" id="SSF56601">
    <property type="entry name" value="beta-lactamase/transpeptidase-like"/>
    <property type="match status" value="1"/>
</dbReference>
<dbReference type="RefSeq" id="WP_237966898.1">
    <property type="nucleotide sequence ID" value="NZ_JAKNHQ010000012.1"/>
</dbReference>
<evidence type="ECO:0000313" key="3">
    <source>
        <dbReference type="Proteomes" id="UP001298681"/>
    </source>
</evidence>
<dbReference type="PANTHER" id="PTHR43283:SF7">
    <property type="entry name" value="BETA-LACTAMASE-RELATED DOMAIN-CONTAINING PROTEIN"/>
    <property type="match status" value="1"/>
</dbReference>
<dbReference type="InterPro" id="IPR050789">
    <property type="entry name" value="Diverse_Enzym_Activities"/>
</dbReference>
<evidence type="ECO:0000313" key="2">
    <source>
        <dbReference type="EMBL" id="MCG4611168.1"/>
    </source>
</evidence>